<name>A0A2Z6NBS2_TRISU</name>
<feature type="region of interest" description="Disordered" evidence="1">
    <location>
        <begin position="76"/>
        <end position="95"/>
    </location>
</feature>
<gene>
    <name evidence="2" type="ORF">TSUD_148610</name>
</gene>
<evidence type="ECO:0000313" key="2">
    <source>
        <dbReference type="EMBL" id="GAU33710.1"/>
    </source>
</evidence>
<feature type="compositionally biased region" description="Basic and acidic residues" evidence="1">
    <location>
        <begin position="53"/>
        <end position="66"/>
    </location>
</feature>
<keyword evidence="3" id="KW-1185">Reference proteome</keyword>
<feature type="compositionally biased region" description="Basic residues" evidence="1">
    <location>
        <begin position="37"/>
        <end position="46"/>
    </location>
</feature>
<dbReference type="Proteomes" id="UP000242715">
    <property type="component" value="Unassembled WGS sequence"/>
</dbReference>
<dbReference type="EMBL" id="DF973534">
    <property type="protein sequence ID" value="GAU33710.1"/>
    <property type="molecule type" value="Genomic_DNA"/>
</dbReference>
<proteinExistence type="predicted"/>
<sequence length="95" mass="10913">MCSLSRKQAYMKNTRDKGKRPTKASASSRREKVTHNPPKKWSRKHAAQTDAVEIAHPEPEDTEMEIHGDDVVRELEEVEMERKGDESTSKVRRPA</sequence>
<feature type="region of interest" description="Disordered" evidence="1">
    <location>
        <begin position="1"/>
        <end position="66"/>
    </location>
</feature>
<evidence type="ECO:0000313" key="3">
    <source>
        <dbReference type="Proteomes" id="UP000242715"/>
    </source>
</evidence>
<protein>
    <submittedName>
        <fullName evidence="2">Uncharacterized protein</fullName>
    </submittedName>
</protein>
<reference evidence="3" key="1">
    <citation type="journal article" date="2017" name="Front. Plant Sci.">
        <title>Climate Clever Clovers: New Paradigm to Reduce the Environmental Footprint of Ruminants by Breeding Low Methanogenic Forages Utilizing Haplotype Variation.</title>
        <authorList>
            <person name="Kaur P."/>
            <person name="Appels R."/>
            <person name="Bayer P.E."/>
            <person name="Keeble-Gagnere G."/>
            <person name="Wang J."/>
            <person name="Hirakawa H."/>
            <person name="Shirasawa K."/>
            <person name="Vercoe P."/>
            <person name="Stefanova K."/>
            <person name="Durmic Z."/>
            <person name="Nichols P."/>
            <person name="Revell C."/>
            <person name="Isobe S.N."/>
            <person name="Edwards D."/>
            <person name="Erskine W."/>
        </authorList>
    </citation>
    <scope>NUCLEOTIDE SEQUENCE [LARGE SCALE GENOMIC DNA]</scope>
    <source>
        <strain evidence="3">cv. Daliak</strain>
    </source>
</reference>
<accession>A0A2Z6NBS2</accession>
<dbReference type="AlphaFoldDB" id="A0A2Z6NBS2"/>
<organism evidence="2 3">
    <name type="scientific">Trifolium subterraneum</name>
    <name type="common">Subterranean clover</name>
    <dbReference type="NCBI Taxonomy" id="3900"/>
    <lineage>
        <taxon>Eukaryota</taxon>
        <taxon>Viridiplantae</taxon>
        <taxon>Streptophyta</taxon>
        <taxon>Embryophyta</taxon>
        <taxon>Tracheophyta</taxon>
        <taxon>Spermatophyta</taxon>
        <taxon>Magnoliopsida</taxon>
        <taxon>eudicotyledons</taxon>
        <taxon>Gunneridae</taxon>
        <taxon>Pentapetalae</taxon>
        <taxon>rosids</taxon>
        <taxon>fabids</taxon>
        <taxon>Fabales</taxon>
        <taxon>Fabaceae</taxon>
        <taxon>Papilionoideae</taxon>
        <taxon>50 kb inversion clade</taxon>
        <taxon>NPAAA clade</taxon>
        <taxon>Hologalegina</taxon>
        <taxon>IRL clade</taxon>
        <taxon>Trifolieae</taxon>
        <taxon>Trifolium</taxon>
    </lineage>
</organism>
<feature type="compositionally biased region" description="Basic and acidic residues" evidence="1">
    <location>
        <begin position="76"/>
        <end position="89"/>
    </location>
</feature>
<evidence type="ECO:0000256" key="1">
    <source>
        <dbReference type="SAM" id="MobiDB-lite"/>
    </source>
</evidence>